<proteinExistence type="predicted"/>
<reference evidence="4" key="1">
    <citation type="submission" date="2023-08" db="EMBL/GenBank/DDBJ databases">
        <title>Draft sequence of the Babesia gibsoni genome.</title>
        <authorList>
            <person name="Yamagishi J.Y."/>
            <person name="Xuan X.X."/>
        </authorList>
    </citation>
    <scope>NUCLEOTIDE SEQUENCE</scope>
    <source>
        <strain evidence="4">Azabu</strain>
    </source>
</reference>
<dbReference type="GO" id="GO:0005525">
    <property type="term" value="F:GTP binding"/>
    <property type="evidence" value="ECO:0007669"/>
    <property type="project" value="UniProtKB-KW"/>
</dbReference>
<evidence type="ECO:0000256" key="1">
    <source>
        <dbReference type="ARBA" id="ARBA00022741"/>
    </source>
</evidence>
<dbReference type="InterPro" id="IPR006689">
    <property type="entry name" value="Small_GTPase_ARF/SAR"/>
</dbReference>
<evidence type="ECO:0000313" key="5">
    <source>
        <dbReference type="Proteomes" id="UP001230268"/>
    </source>
</evidence>
<keyword evidence="1 3" id="KW-0547">Nucleotide-binding</keyword>
<gene>
    <name evidence="4" type="ORF">BgAZ_101040</name>
</gene>
<dbReference type="Proteomes" id="UP001230268">
    <property type="component" value="Unassembled WGS sequence"/>
</dbReference>
<dbReference type="AlphaFoldDB" id="A0AAD8PF52"/>
<evidence type="ECO:0000313" key="4">
    <source>
        <dbReference type="EMBL" id="KAK1444198.1"/>
    </source>
</evidence>
<protein>
    <recommendedName>
        <fullName evidence="6">Signal recognition particle receptor subunit beta</fullName>
    </recommendedName>
</protein>
<feature type="binding site" evidence="3">
    <location>
        <begin position="50"/>
        <end position="53"/>
    </location>
    <ligand>
        <name>GTP</name>
        <dbReference type="ChEBI" id="CHEBI:37565"/>
    </ligand>
</feature>
<dbReference type="Pfam" id="PF00025">
    <property type="entry name" value="Arf"/>
    <property type="match status" value="1"/>
</dbReference>
<evidence type="ECO:0000256" key="2">
    <source>
        <dbReference type="ARBA" id="ARBA00023134"/>
    </source>
</evidence>
<dbReference type="GO" id="GO:0003924">
    <property type="term" value="F:GTPase activity"/>
    <property type="evidence" value="ECO:0007669"/>
    <property type="project" value="InterPro"/>
</dbReference>
<dbReference type="Gene3D" id="3.40.50.300">
    <property type="entry name" value="P-loop containing nucleotide triphosphate hydrolases"/>
    <property type="match status" value="1"/>
</dbReference>
<accession>A0AAD8PF52</accession>
<comment type="caution">
    <text evidence="4">The sequence shown here is derived from an EMBL/GenBank/DDBJ whole genome shotgun (WGS) entry which is preliminary data.</text>
</comment>
<sequence>MKHIEKAKSLVFVIDSSDKQSFKAAAQQLVDLLMNKNVVDNCPAVLFLVNKSDLLESRNPELVMHFVQLETERILKAYKSESHMKKISPESMELLNRLAQEEFSMDKIPLSFKWCSGSVKTGELSHVHSFIEAIG</sequence>
<dbReference type="InterPro" id="IPR027417">
    <property type="entry name" value="P-loop_NTPase"/>
</dbReference>
<evidence type="ECO:0000256" key="3">
    <source>
        <dbReference type="PIRSR" id="PIRSR606689-1"/>
    </source>
</evidence>
<keyword evidence="2 3" id="KW-0342">GTP-binding</keyword>
<evidence type="ECO:0008006" key="6">
    <source>
        <dbReference type="Google" id="ProtNLM"/>
    </source>
</evidence>
<organism evidence="4 5">
    <name type="scientific">Babesia gibsoni</name>
    <dbReference type="NCBI Taxonomy" id="33632"/>
    <lineage>
        <taxon>Eukaryota</taxon>
        <taxon>Sar</taxon>
        <taxon>Alveolata</taxon>
        <taxon>Apicomplexa</taxon>
        <taxon>Aconoidasida</taxon>
        <taxon>Piroplasmida</taxon>
        <taxon>Babesiidae</taxon>
        <taxon>Babesia</taxon>
    </lineage>
</organism>
<dbReference type="EMBL" id="JAVEPI010000001">
    <property type="protein sequence ID" value="KAK1444198.1"/>
    <property type="molecule type" value="Genomic_DNA"/>
</dbReference>
<keyword evidence="5" id="KW-1185">Reference proteome</keyword>
<dbReference type="SUPFAM" id="SSF52540">
    <property type="entry name" value="P-loop containing nucleoside triphosphate hydrolases"/>
    <property type="match status" value="1"/>
</dbReference>
<name>A0AAD8PF52_BABGI</name>